<keyword evidence="2 5" id="KW-0238">DNA-binding</keyword>
<evidence type="ECO:0000313" key="6">
    <source>
        <dbReference type="Proteomes" id="UP000326903"/>
    </source>
</evidence>
<dbReference type="GO" id="GO:0000976">
    <property type="term" value="F:transcription cis-regulatory region binding"/>
    <property type="evidence" value="ECO:0007669"/>
    <property type="project" value="TreeGrafter"/>
</dbReference>
<dbReference type="SMART" id="SM00354">
    <property type="entry name" value="HTH_LACI"/>
    <property type="match status" value="1"/>
</dbReference>
<dbReference type="InterPro" id="IPR010982">
    <property type="entry name" value="Lambda_DNA-bd_dom_sf"/>
</dbReference>
<dbReference type="AlphaFoldDB" id="A0A5J5IJ88"/>
<dbReference type="PANTHER" id="PTHR30146:SF109">
    <property type="entry name" value="HTH-TYPE TRANSCRIPTIONAL REGULATOR GALS"/>
    <property type="match status" value="1"/>
</dbReference>
<feature type="domain" description="HTH lacI-type" evidence="4">
    <location>
        <begin position="57"/>
        <end position="111"/>
    </location>
</feature>
<dbReference type="Pfam" id="PF00532">
    <property type="entry name" value="Peripla_BP_1"/>
    <property type="match status" value="1"/>
</dbReference>
<dbReference type="PROSITE" id="PS00356">
    <property type="entry name" value="HTH_LACI_1"/>
    <property type="match status" value="1"/>
</dbReference>
<dbReference type="InterPro" id="IPR000843">
    <property type="entry name" value="HTH_LacI"/>
</dbReference>
<dbReference type="CDD" id="cd01392">
    <property type="entry name" value="HTH_LacI"/>
    <property type="match status" value="1"/>
</dbReference>
<keyword evidence="6" id="KW-1185">Reference proteome</keyword>
<dbReference type="SUPFAM" id="SSF47413">
    <property type="entry name" value="lambda repressor-like DNA-binding domains"/>
    <property type="match status" value="1"/>
</dbReference>
<dbReference type="RefSeq" id="WP_150412617.1">
    <property type="nucleotide sequence ID" value="NZ_VYQF01000001.1"/>
</dbReference>
<gene>
    <name evidence="5" type="ORF">FW778_00495</name>
</gene>
<dbReference type="PANTHER" id="PTHR30146">
    <property type="entry name" value="LACI-RELATED TRANSCRIPTIONAL REPRESSOR"/>
    <property type="match status" value="1"/>
</dbReference>
<name>A0A5J5IJ88_9BACT</name>
<proteinExistence type="predicted"/>
<dbReference type="InterPro" id="IPR028082">
    <property type="entry name" value="Peripla_BP_I"/>
</dbReference>
<evidence type="ECO:0000256" key="1">
    <source>
        <dbReference type="ARBA" id="ARBA00023015"/>
    </source>
</evidence>
<keyword evidence="1" id="KW-0805">Transcription regulation</keyword>
<dbReference type="CDD" id="cd06267">
    <property type="entry name" value="PBP1_LacI_sugar_binding-like"/>
    <property type="match status" value="1"/>
</dbReference>
<dbReference type="Proteomes" id="UP000326903">
    <property type="component" value="Unassembled WGS sequence"/>
</dbReference>
<dbReference type="PROSITE" id="PS50932">
    <property type="entry name" value="HTH_LACI_2"/>
    <property type="match status" value="1"/>
</dbReference>
<organism evidence="5 6">
    <name type="scientific">Ginsengibacter hankyongi</name>
    <dbReference type="NCBI Taxonomy" id="2607284"/>
    <lineage>
        <taxon>Bacteria</taxon>
        <taxon>Pseudomonadati</taxon>
        <taxon>Bacteroidota</taxon>
        <taxon>Chitinophagia</taxon>
        <taxon>Chitinophagales</taxon>
        <taxon>Chitinophagaceae</taxon>
        <taxon>Ginsengibacter</taxon>
    </lineage>
</organism>
<dbReference type="InterPro" id="IPR001761">
    <property type="entry name" value="Peripla_BP/Lac1_sug-bd_dom"/>
</dbReference>
<dbReference type="GO" id="GO:0003700">
    <property type="term" value="F:DNA-binding transcription factor activity"/>
    <property type="evidence" value="ECO:0007669"/>
    <property type="project" value="TreeGrafter"/>
</dbReference>
<dbReference type="EMBL" id="VYQF01000001">
    <property type="protein sequence ID" value="KAA9040558.1"/>
    <property type="molecule type" value="Genomic_DNA"/>
</dbReference>
<evidence type="ECO:0000259" key="4">
    <source>
        <dbReference type="PROSITE" id="PS50932"/>
    </source>
</evidence>
<evidence type="ECO:0000313" key="5">
    <source>
        <dbReference type="EMBL" id="KAA9040558.1"/>
    </source>
</evidence>
<sequence length="392" mass="43803">MPRVVCPRCEKAETVQKSGIVRKKQRFYCKDCNYHFTIYHESIKSRKKQKPNSGGQTSLLDIAKAVGVSVSTVSRALNNHPDISEKTKVAIKSIAKELAYEPNALAQSLVTRSTHTLGVIIPNLHTTFFATMLSGIQHVSSQAGYRVVICQSDDLHQTEVANVQALMNNMIDGLLFCHSLETSTFDHIKIQLRRGIPIVQFYRVSLEVETPCVFCEDENGAIQVTEHLIEMGCRRIGILLGPPHLMISKKRLEGYYKALNKFKIPLDPKLVANVDFSTKSVHSSVDNWLHLDVPVDAVFSISDKSAVQTIQYLKKLHIKVPDTVCVAGFGNEYTGEIIEPQLTTFDVRTGLIGEKTAKLLLNRIIDQNSTSENVTVKGHLIVRDSSKRVQHL</sequence>
<dbReference type="Gene3D" id="3.40.50.2300">
    <property type="match status" value="2"/>
</dbReference>
<accession>A0A5J5IJ88</accession>
<keyword evidence="3" id="KW-0804">Transcription</keyword>
<evidence type="ECO:0000256" key="2">
    <source>
        <dbReference type="ARBA" id="ARBA00023125"/>
    </source>
</evidence>
<reference evidence="5 6" key="1">
    <citation type="submission" date="2019-09" db="EMBL/GenBank/DDBJ databases">
        <title>Draft genome sequence of Ginsengibacter sp. BR5-29.</title>
        <authorList>
            <person name="Im W.-T."/>
        </authorList>
    </citation>
    <scope>NUCLEOTIDE SEQUENCE [LARGE SCALE GENOMIC DNA]</scope>
    <source>
        <strain evidence="5 6">BR5-29</strain>
    </source>
</reference>
<dbReference type="Pfam" id="PF00356">
    <property type="entry name" value="LacI"/>
    <property type="match status" value="1"/>
</dbReference>
<dbReference type="SUPFAM" id="SSF53822">
    <property type="entry name" value="Periplasmic binding protein-like I"/>
    <property type="match status" value="1"/>
</dbReference>
<evidence type="ECO:0000256" key="3">
    <source>
        <dbReference type="ARBA" id="ARBA00023163"/>
    </source>
</evidence>
<protein>
    <submittedName>
        <fullName evidence="5">LacI family DNA-binding transcriptional regulator</fullName>
    </submittedName>
</protein>
<dbReference type="Gene3D" id="1.10.260.40">
    <property type="entry name" value="lambda repressor-like DNA-binding domains"/>
    <property type="match status" value="1"/>
</dbReference>
<comment type="caution">
    <text evidence="5">The sequence shown here is derived from an EMBL/GenBank/DDBJ whole genome shotgun (WGS) entry which is preliminary data.</text>
</comment>